<name>A0A517ZK22_9PLAN</name>
<keyword evidence="3" id="KW-1185">Reference proteome</keyword>
<feature type="region of interest" description="Disordered" evidence="1">
    <location>
        <begin position="1"/>
        <end position="29"/>
    </location>
</feature>
<dbReference type="Proteomes" id="UP000319383">
    <property type="component" value="Chromosome"/>
</dbReference>
<sequence length="160" mass="18386">MVDAKNRLDPVPQMRFEREPQSDDPELENPLGLIDIKVIYTWNDETYLTMECKRIASTENSLALKFVRDGVNRFASGKYGPGHAFGIMTGYVICGNPDCCAERVRTTLDKEPKSETGYDRHHGWQPDDDIVNGTRHYRTRHHQEIAKNTIELIHVFVPLN</sequence>
<evidence type="ECO:0000313" key="3">
    <source>
        <dbReference type="Proteomes" id="UP000319383"/>
    </source>
</evidence>
<reference evidence="2 3" key="1">
    <citation type="submission" date="2019-02" db="EMBL/GenBank/DDBJ databases">
        <title>Deep-cultivation of Planctomycetes and their phenomic and genomic characterization uncovers novel biology.</title>
        <authorList>
            <person name="Wiegand S."/>
            <person name="Jogler M."/>
            <person name="Boedeker C."/>
            <person name="Pinto D."/>
            <person name="Vollmers J."/>
            <person name="Rivas-Marin E."/>
            <person name="Kohn T."/>
            <person name="Peeters S.H."/>
            <person name="Heuer A."/>
            <person name="Rast P."/>
            <person name="Oberbeckmann S."/>
            <person name="Bunk B."/>
            <person name="Jeske O."/>
            <person name="Meyerdierks A."/>
            <person name="Storesund J.E."/>
            <person name="Kallscheuer N."/>
            <person name="Luecker S."/>
            <person name="Lage O.M."/>
            <person name="Pohl T."/>
            <person name="Merkel B.J."/>
            <person name="Hornburger P."/>
            <person name="Mueller R.-W."/>
            <person name="Bruemmer F."/>
            <person name="Labrenz M."/>
            <person name="Spormann A.M."/>
            <person name="Op den Camp H."/>
            <person name="Overmann J."/>
            <person name="Amann R."/>
            <person name="Jetten M.S.M."/>
            <person name="Mascher T."/>
            <person name="Medema M.H."/>
            <person name="Devos D.P."/>
            <person name="Kaster A.-K."/>
            <person name="Ovreas L."/>
            <person name="Rohde M."/>
            <person name="Galperin M.Y."/>
            <person name="Jogler C."/>
        </authorList>
    </citation>
    <scope>NUCLEOTIDE SEQUENCE [LARGE SCALE GENOMIC DNA]</scope>
    <source>
        <strain evidence="2 3">Mal52</strain>
    </source>
</reference>
<gene>
    <name evidence="2" type="ORF">Mal52_13180</name>
</gene>
<organism evidence="2 3">
    <name type="scientific">Symmachiella dynata</name>
    <dbReference type="NCBI Taxonomy" id="2527995"/>
    <lineage>
        <taxon>Bacteria</taxon>
        <taxon>Pseudomonadati</taxon>
        <taxon>Planctomycetota</taxon>
        <taxon>Planctomycetia</taxon>
        <taxon>Planctomycetales</taxon>
        <taxon>Planctomycetaceae</taxon>
        <taxon>Symmachiella</taxon>
    </lineage>
</organism>
<evidence type="ECO:0000313" key="2">
    <source>
        <dbReference type="EMBL" id="QDU42849.1"/>
    </source>
</evidence>
<accession>A0A517ZK22</accession>
<protein>
    <submittedName>
        <fullName evidence="2">Uncharacterized protein</fullName>
    </submittedName>
</protein>
<dbReference type="RefSeq" id="WP_145374852.1">
    <property type="nucleotide sequence ID" value="NZ_CP036276.1"/>
</dbReference>
<dbReference type="KEGG" id="sdyn:Mal52_13180"/>
<dbReference type="EMBL" id="CP036276">
    <property type="protein sequence ID" value="QDU42849.1"/>
    <property type="molecule type" value="Genomic_DNA"/>
</dbReference>
<dbReference type="AlphaFoldDB" id="A0A517ZK22"/>
<proteinExistence type="predicted"/>
<evidence type="ECO:0000256" key="1">
    <source>
        <dbReference type="SAM" id="MobiDB-lite"/>
    </source>
</evidence>